<feature type="region of interest" description="Disordered" evidence="2">
    <location>
        <begin position="129"/>
        <end position="162"/>
    </location>
</feature>
<evidence type="ECO:0000313" key="6">
    <source>
        <dbReference type="Proteomes" id="UP000317863"/>
    </source>
</evidence>
<dbReference type="SUPFAM" id="SSF53187">
    <property type="entry name" value="Zn-dependent exopeptidases"/>
    <property type="match status" value="1"/>
</dbReference>
<keyword evidence="3" id="KW-1133">Transmembrane helix</keyword>
<keyword evidence="1" id="KW-0378">Hydrolase</keyword>
<dbReference type="GO" id="GO:0008745">
    <property type="term" value="F:N-acetylmuramoyl-L-alanine amidase activity"/>
    <property type="evidence" value="ECO:0007669"/>
    <property type="project" value="InterPro"/>
</dbReference>
<dbReference type="GO" id="GO:0030288">
    <property type="term" value="C:outer membrane-bounded periplasmic space"/>
    <property type="evidence" value="ECO:0007669"/>
    <property type="project" value="TreeGrafter"/>
</dbReference>
<dbReference type="SMART" id="SM00646">
    <property type="entry name" value="Ami_3"/>
    <property type="match status" value="1"/>
</dbReference>
<evidence type="ECO:0000313" key="5">
    <source>
        <dbReference type="EMBL" id="TQQ83960.1"/>
    </source>
</evidence>
<name>A0A544QTF1_9FIRM</name>
<feature type="compositionally biased region" description="Basic residues" evidence="2">
    <location>
        <begin position="1"/>
        <end position="10"/>
    </location>
</feature>
<dbReference type="OrthoDB" id="9806267at2"/>
<protein>
    <submittedName>
        <fullName evidence="5">N-acetylmuramoyl-L-alanine amidase</fullName>
    </submittedName>
</protein>
<dbReference type="InterPro" id="IPR002508">
    <property type="entry name" value="MurNAc-LAA_cat"/>
</dbReference>
<keyword evidence="3" id="KW-0472">Membrane</keyword>
<dbReference type="GO" id="GO:0009253">
    <property type="term" value="P:peptidoglycan catabolic process"/>
    <property type="evidence" value="ECO:0007669"/>
    <property type="project" value="InterPro"/>
</dbReference>
<feature type="compositionally biased region" description="Basic and acidic residues" evidence="2">
    <location>
        <begin position="43"/>
        <end position="52"/>
    </location>
</feature>
<evidence type="ECO:0000256" key="1">
    <source>
        <dbReference type="ARBA" id="ARBA00022801"/>
    </source>
</evidence>
<dbReference type="Gene3D" id="3.40.630.40">
    <property type="entry name" value="Zn-dependent exopeptidases"/>
    <property type="match status" value="1"/>
</dbReference>
<sequence>MDKKNSRKNNFKRENGNVIDFNREKIKRKNAGSGKSRKSNFSSEDKRTDKNSSPKKKASKEKNNRMKSNTKQKNGNKRKPTTSGKVKHINIRKKKKMILALILVILLGISAYSLKNKFSSNENTQIQLSANSNEKEKISDNVIKPSEKDEDSSQSGIYDVEDESQKANKRYTIVIDPGHGGEDTGSSDSSGKIYEENISLRIGKKIAIDLSREDDVNVIVTRTDDKGLSIEERTEFAQKNSADMIVSIHTNTQGSKNDAEGLETWYNNDGNGKAKNLAQYIQKTASAYVDIQNRGTLESKYEILGKTGIPTVIVQCGFISNEKDAENMNNAEYQDKFAEGISQGILAYIDSFK</sequence>
<feature type="transmembrane region" description="Helical" evidence="3">
    <location>
        <begin position="97"/>
        <end position="114"/>
    </location>
</feature>
<dbReference type="CDD" id="cd02696">
    <property type="entry name" value="MurNAc-LAA"/>
    <property type="match status" value="1"/>
</dbReference>
<feature type="compositionally biased region" description="Basic residues" evidence="2">
    <location>
        <begin position="25"/>
        <end position="38"/>
    </location>
</feature>
<dbReference type="AlphaFoldDB" id="A0A544QTF1"/>
<dbReference type="Pfam" id="PF01520">
    <property type="entry name" value="Amidase_3"/>
    <property type="match status" value="1"/>
</dbReference>
<proteinExistence type="predicted"/>
<dbReference type="Proteomes" id="UP000317863">
    <property type="component" value="Unassembled WGS sequence"/>
</dbReference>
<dbReference type="PANTHER" id="PTHR30404:SF0">
    <property type="entry name" value="N-ACETYLMURAMOYL-L-ALANINE AMIDASE AMIC"/>
    <property type="match status" value="1"/>
</dbReference>
<organism evidence="5 6">
    <name type="scientific">Peptacetobacter hominis</name>
    <dbReference type="NCBI Taxonomy" id="2743610"/>
    <lineage>
        <taxon>Bacteria</taxon>
        <taxon>Bacillati</taxon>
        <taxon>Bacillota</taxon>
        <taxon>Clostridia</taxon>
        <taxon>Peptostreptococcales</taxon>
        <taxon>Peptostreptococcaceae</taxon>
        <taxon>Peptacetobacter</taxon>
    </lineage>
</organism>
<evidence type="ECO:0000259" key="4">
    <source>
        <dbReference type="SMART" id="SM00646"/>
    </source>
</evidence>
<keyword evidence="3" id="KW-0812">Transmembrane</keyword>
<keyword evidence="6" id="KW-1185">Reference proteome</keyword>
<dbReference type="EMBL" id="SGJB01000019">
    <property type="protein sequence ID" value="TQQ83960.1"/>
    <property type="molecule type" value="Genomic_DNA"/>
</dbReference>
<evidence type="ECO:0000256" key="3">
    <source>
        <dbReference type="SAM" id="Phobius"/>
    </source>
</evidence>
<accession>A0A544QTF1</accession>
<reference evidence="5 6" key="1">
    <citation type="submission" date="2019-02" db="EMBL/GenBank/DDBJ databases">
        <title>Peptostreptococcaceae bacterium ZHW00191 nov., a new bacterium isolated from the human gut.</title>
        <authorList>
            <person name="Zhou H.-W."/>
            <person name="Chen X.-J."/>
        </authorList>
    </citation>
    <scope>NUCLEOTIDE SEQUENCE [LARGE SCALE GENOMIC DNA]</scope>
    <source>
        <strain evidence="5 6">ZHW00191</strain>
    </source>
</reference>
<dbReference type="InterPro" id="IPR050695">
    <property type="entry name" value="N-acetylmuramoyl_amidase_3"/>
</dbReference>
<dbReference type="PANTHER" id="PTHR30404">
    <property type="entry name" value="N-ACETYLMURAMOYL-L-ALANINE AMIDASE"/>
    <property type="match status" value="1"/>
</dbReference>
<evidence type="ECO:0000256" key="2">
    <source>
        <dbReference type="SAM" id="MobiDB-lite"/>
    </source>
</evidence>
<feature type="compositionally biased region" description="Basic residues" evidence="2">
    <location>
        <begin position="68"/>
        <end position="89"/>
    </location>
</feature>
<dbReference type="RefSeq" id="WP_142536627.1">
    <property type="nucleotide sequence ID" value="NZ_SGJB01000019.1"/>
</dbReference>
<feature type="region of interest" description="Disordered" evidence="2">
    <location>
        <begin position="1"/>
        <end position="89"/>
    </location>
</feature>
<feature type="domain" description="MurNAc-LAA" evidence="4">
    <location>
        <begin position="234"/>
        <end position="346"/>
    </location>
</feature>
<gene>
    <name evidence="5" type="ORF">EXD82_09235</name>
</gene>
<comment type="caution">
    <text evidence="5">The sequence shown here is derived from an EMBL/GenBank/DDBJ whole genome shotgun (WGS) entry which is preliminary data.</text>
</comment>